<evidence type="ECO:0000256" key="7">
    <source>
        <dbReference type="ARBA" id="ARBA00022777"/>
    </source>
</evidence>
<dbReference type="Proteomes" id="UP000774750">
    <property type="component" value="Unassembled WGS sequence"/>
</dbReference>
<keyword evidence="7 11" id="KW-0418">Kinase</keyword>
<comment type="caution">
    <text evidence="11">Lacks conserved residue(s) required for the propagation of feature annotation.</text>
</comment>
<comment type="cofactor">
    <cofactor evidence="11">
        <name>Mg(2+)</name>
        <dbReference type="ChEBI" id="CHEBI:18420"/>
    </cofactor>
    <text evidence="11">Binds 1 Mg(2+) ion per subunit.</text>
</comment>
<dbReference type="InterPro" id="IPR022893">
    <property type="entry name" value="Shikimate_DH_fam"/>
</dbReference>
<dbReference type="GO" id="GO:0019632">
    <property type="term" value="P:shikimate metabolic process"/>
    <property type="evidence" value="ECO:0007669"/>
    <property type="project" value="TreeGrafter"/>
</dbReference>
<dbReference type="RefSeq" id="WP_204447641.1">
    <property type="nucleotide sequence ID" value="NZ_JACJKY010000019.1"/>
</dbReference>
<evidence type="ECO:0000256" key="5">
    <source>
        <dbReference type="ARBA" id="ARBA00022679"/>
    </source>
</evidence>
<name>A0A938X7E3_9FIRM</name>
<dbReference type="PANTHER" id="PTHR21089">
    <property type="entry name" value="SHIKIMATE DEHYDROGENASE"/>
    <property type="match status" value="1"/>
</dbReference>
<keyword evidence="11" id="KW-0963">Cytoplasm</keyword>
<feature type="binding site" evidence="11">
    <location>
        <position position="285"/>
    </location>
    <ligand>
        <name>substrate</name>
    </ligand>
</feature>
<evidence type="ECO:0000256" key="2">
    <source>
        <dbReference type="ARBA" id="ARBA00004871"/>
    </source>
</evidence>
<feature type="binding site" evidence="11">
    <location>
        <position position="381"/>
    </location>
    <ligand>
        <name>substrate</name>
    </ligand>
</feature>
<dbReference type="HAMAP" id="MF_00109">
    <property type="entry name" value="Shikimate_kinase"/>
    <property type="match status" value="1"/>
</dbReference>
<dbReference type="InterPro" id="IPR036291">
    <property type="entry name" value="NAD(P)-bd_dom_sf"/>
</dbReference>
<dbReference type="GO" id="GO:0005737">
    <property type="term" value="C:cytoplasm"/>
    <property type="evidence" value="ECO:0007669"/>
    <property type="project" value="UniProtKB-SubCell"/>
</dbReference>
<dbReference type="GO" id="GO:0000287">
    <property type="term" value="F:magnesium ion binding"/>
    <property type="evidence" value="ECO:0007669"/>
    <property type="project" value="UniProtKB-UniRule"/>
</dbReference>
<dbReference type="Pfam" id="PF08501">
    <property type="entry name" value="Shikimate_dh_N"/>
    <property type="match status" value="1"/>
</dbReference>
<dbReference type="PANTHER" id="PTHR21089:SF1">
    <property type="entry name" value="BIFUNCTIONAL 3-DEHYDROQUINATE DEHYDRATASE_SHIKIMATE DEHYDROGENASE, CHLOROPLASTIC"/>
    <property type="match status" value="1"/>
</dbReference>
<dbReference type="GO" id="GO:0004764">
    <property type="term" value="F:shikimate 3-dehydrogenase (NADP+) activity"/>
    <property type="evidence" value="ECO:0007669"/>
    <property type="project" value="InterPro"/>
</dbReference>
<protein>
    <recommendedName>
        <fullName evidence="3 11">Shikimate kinase</fullName>
        <shortName evidence="11">SK</shortName>
        <ecNumber evidence="3 11">2.7.1.71</ecNumber>
    </recommendedName>
</protein>
<dbReference type="GO" id="GO:0009423">
    <property type="term" value="P:chorismate biosynthetic process"/>
    <property type="evidence" value="ECO:0007669"/>
    <property type="project" value="UniProtKB-UniRule"/>
</dbReference>
<dbReference type="CDD" id="cd00464">
    <property type="entry name" value="SK"/>
    <property type="match status" value="1"/>
</dbReference>
<comment type="pathway">
    <text evidence="2">Metabolic intermediate biosynthesis; chorismate biosynthesis; chorismate from D-erythrose 4-phosphate and phosphoenolpyruvate: step 4/7.</text>
</comment>
<organism evidence="13 14">
    <name type="scientific">Merdimmobilis hominis</name>
    <dbReference type="NCBI Taxonomy" id="2897707"/>
    <lineage>
        <taxon>Bacteria</taxon>
        <taxon>Bacillati</taxon>
        <taxon>Bacillota</taxon>
        <taxon>Clostridia</taxon>
        <taxon>Eubacteriales</taxon>
        <taxon>Oscillospiraceae</taxon>
        <taxon>Merdimmobilis</taxon>
    </lineage>
</organism>
<evidence type="ECO:0000256" key="6">
    <source>
        <dbReference type="ARBA" id="ARBA00022741"/>
    </source>
</evidence>
<keyword evidence="8 11" id="KW-0067">ATP-binding</keyword>
<evidence type="ECO:0000313" key="14">
    <source>
        <dbReference type="Proteomes" id="UP000774750"/>
    </source>
</evidence>
<feature type="binding site" evidence="11">
    <location>
        <position position="309"/>
    </location>
    <ligand>
        <name>substrate</name>
    </ligand>
</feature>
<dbReference type="GO" id="GO:0009073">
    <property type="term" value="P:aromatic amino acid family biosynthetic process"/>
    <property type="evidence" value="ECO:0007669"/>
    <property type="project" value="UniProtKB-KW"/>
</dbReference>
<reference evidence="13" key="1">
    <citation type="submission" date="2020-08" db="EMBL/GenBank/DDBJ databases">
        <authorList>
            <person name="Cejkova D."/>
            <person name="Kubasova T."/>
            <person name="Jahodarova E."/>
            <person name="Rychlik I."/>
        </authorList>
    </citation>
    <scope>NUCLEOTIDE SEQUENCE</scope>
    <source>
        <strain evidence="13">An559</strain>
    </source>
</reference>
<feature type="binding site" evidence="11">
    <location>
        <position position="331"/>
    </location>
    <ligand>
        <name>substrate</name>
    </ligand>
</feature>
<sequence>MAEYGLIGKTLSHSFSKPIHEQLGGYSYELLPMEPKELDRFLTEKKFRAVNVTIPYKETVIPYCDELDAHAAAIGAVNTIVNENGRLIGHNTDFAGMMALVRAVGAQVQGAHVLILGSGGTCKTASAVMRSLGAASITVASRSNKPGTVSYEQAQSLSQIQIIVNASPAGMFPNNAEENFPLSHFKQLQTVIDVVYNPIKTNLVLDAQSRGIPAIGGLLMLVAQAKYAADYFLSKTLPEEQIDAVYESLIKEKKNLVLCGMPMSGKTTIGKRLANMMNRRFVDLDDEIVKRENKSIPEIFDEAGEAGFRKIEAEVVREWAKENGCLISCGGGTVLSQANVRALLQNGEICLIDRPLSLLSVGEGRPLAKSMAEVSALYDARMPVYRACCTFSVTNDADLSAVCKKIEEKFYETACTKRAES</sequence>
<keyword evidence="14" id="KW-1185">Reference proteome</keyword>
<accession>A0A938X7E3</accession>
<dbReference type="GO" id="GO:0008652">
    <property type="term" value="P:amino acid biosynthetic process"/>
    <property type="evidence" value="ECO:0007669"/>
    <property type="project" value="UniProtKB-KW"/>
</dbReference>
<dbReference type="EC" id="2.7.1.71" evidence="3 11"/>
<feature type="domain" description="Shikimate dehydrogenase substrate binding N-terminal" evidence="12">
    <location>
        <begin position="6"/>
        <end position="80"/>
    </location>
</feature>
<dbReference type="SUPFAM" id="SSF53223">
    <property type="entry name" value="Aminoacid dehydrogenase-like, N-terminal domain"/>
    <property type="match status" value="1"/>
</dbReference>
<evidence type="ECO:0000256" key="9">
    <source>
        <dbReference type="ARBA" id="ARBA00023141"/>
    </source>
</evidence>
<proteinExistence type="inferred from homology"/>
<keyword evidence="4 11" id="KW-0028">Amino-acid biosynthesis</keyword>
<dbReference type="SUPFAM" id="SSF52540">
    <property type="entry name" value="P-loop containing nucleoside triphosphate hydrolases"/>
    <property type="match status" value="1"/>
</dbReference>
<keyword evidence="9 11" id="KW-0057">Aromatic amino acid biosynthesis</keyword>
<reference evidence="13" key="2">
    <citation type="journal article" date="2021" name="Sci. Rep.">
        <title>The distribution of antibiotic resistance genes in chicken gut microbiota commensals.</title>
        <authorList>
            <person name="Juricova H."/>
            <person name="Matiasovicova J."/>
            <person name="Kubasova T."/>
            <person name="Cejkova D."/>
            <person name="Rychlik I."/>
        </authorList>
    </citation>
    <scope>NUCLEOTIDE SEQUENCE</scope>
    <source>
        <strain evidence="13">An559</strain>
    </source>
</reference>
<comment type="subunit">
    <text evidence="11">Monomer.</text>
</comment>
<dbReference type="AlphaFoldDB" id="A0A938X7E3"/>
<dbReference type="InterPro" id="IPR000623">
    <property type="entry name" value="Shikimate_kinase/TSH1"/>
</dbReference>
<dbReference type="InterPro" id="IPR046346">
    <property type="entry name" value="Aminoacid_DH-like_N_sf"/>
</dbReference>
<feature type="binding site" evidence="11">
    <location>
        <position position="365"/>
    </location>
    <ligand>
        <name>ATP</name>
        <dbReference type="ChEBI" id="CHEBI:30616"/>
    </ligand>
</feature>
<evidence type="ECO:0000256" key="4">
    <source>
        <dbReference type="ARBA" id="ARBA00022605"/>
    </source>
</evidence>
<evidence type="ECO:0000256" key="8">
    <source>
        <dbReference type="ARBA" id="ARBA00022840"/>
    </source>
</evidence>
<dbReference type="InterPro" id="IPR031322">
    <property type="entry name" value="Shikimate/glucono_kinase"/>
</dbReference>
<evidence type="ECO:0000259" key="12">
    <source>
        <dbReference type="Pfam" id="PF08501"/>
    </source>
</evidence>
<dbReference type="PRINTS" id="PR01100">
    <property type="entry name" value="SHIKIMTKNASE"/>
</dbReference>
<dbReference type="GO" id="GO:0005524">
    <property type="term" value="F:ATP binding"/>
    <property type="evidence" value="ECO:0007669"/>
    <property type="project" value="UniProtKB-UniRule"/>
</dbReference>
<comment type="function">
    <text evidence="11">Catalyzes the specific phosphorylation of the 3-hydroxyl group of shikimic acid using ATP as a cosubstrate.</text>
</comment>
<keyword evidence="11" id="KW-0460">Magnesium</keyword>
<dbReference type="EMBL" id="JACJKY010000019">
    <property type="protein sequence ID" value="MBM6921571.1"/>
    <property type="molecule type" value="Genomic_DNA"/>
</dbReference>
<evidence type="ECO:0000313" key="13">
    <source>
        <dbReference type="EMBL" id="MBM6921571.1"/>
    </source>
</evidence>
<dbReference type="Gene3D" id="3.40.50.720">
    <property type="entry name" value="NAD(P)-binding Rossmann-like Domain"/>
    <property type="match status" value="1"/>
</dbReference>
<evidence type="ECO:0000256" key="11">
    <source>
        <dbReference type="HAMAP-Rule" id="MF_00109"/>
    </source>
</evidence>
<keyword evidence="5 11" id="KW-0808">Transferase</keyword>
<dbReference type="Gene3D" id="3.40.50.10860">
    <property type="entry name" value="Leucine Dehydrogenase, chain A, domain 1"/>
    <property type="match status" value="1"/>
</dbReference>
<feature type="binding site" evidence="11">
    <location>
        <begin position="263"/>
        <end position="268"/>
    </location>
    <ligand>
        <name>ATP</name>
        <dbReference type="ChEBI" id="CHEBI:30616"/>
    </ligand>
</feature>
<keyword evidence="6 11" id="KW-0547">Nucleotide-binding</keyword>
<dbReference type="Pfam" id="PF01202">
    <property type="entry name" value="SKI"/>
    <property type="match status" value="1"/>
</dbReference>
<dbReference type="GO" id="GO:0004765">
    <property type="term" value="F:shikimate kinase activity"/>
    <property type="evidence" value="ECO:0007669"/>
    <property type="project" value="UniProtKB-UniRule"/>
</dbReference>
<comment type="pathway">
    <text evidence="1 11">Metabolic intermediate biosynthesis; chorismate biosynthesis; chorismate from D-erythrose 4-phosphate and phosphoenolpyruvate: step 5/7.</text>
</comment>
<evidence type="ECO:0000256" key="1">
    <source>
        <dbReference type="ARBA" id="ARBA00004842"/>
    </source>
</evidence>
<gene>
    <name evidence="11" type="primary">aroK</name>
    <name evidence="13" type="ORF">H6A12_10430</name>
</gene>
<dbReference type="PROSITE" id="PS01128">
    <property type="entry name" value="SHIKIMATE_KINASE"/>
    <property type="match status" value="1"/>
</dbReference>
<comment type="similarity">
    <text evidence="11">Belongs to the shikimate kinase family.</text>
</comment>
<comment type="catalytic activity">
    <reaction evidence="10 11">
        <text>shikimate + ATP = 3-phosphoshikimate + ADP + H(+)</text>
        <dbReference type="Rhea" id="RHEA:13121"/>
        <dbReference type="ChEBI" id="CHEBI:15378"/>
        <dbReference type="ChEBI" id="CHEBI:30616"/>
        <dbReference type="ChEBI" id="CHEBI:36208"/>
        <dbReference type="ChEBI" id="CHEBI:145989"/>
        <dbReference type="ChEBI" id="CHEBI:456216"/>
        <dbReference type="EC" id="2.7.1.71"/>
    </reaction>
</comment>
<dbReference type="InterPro" id="IPR013708">
    <property type="entry name" value="Shikimate_DH-bd_N"/>
</dbReference>
<dbReference type="InterPro" id="IPR023000">
    <property type="entry name" value="Shikimate_kinase_CS"/>
</dbReference>
<comment type="caution">
    <text evidence="13">The sequence shown here is derived from an EMBL/GenBank/DDBJ whole genome shotgun (WGS) entry which is preliminary data.</text>
</comment>
<evidence type="ECO:0000256" key="3">
    <source>
        <dbReference type="ARBA" id="ARBA00012154"/>
    </source>
</evidence>
<dbReference type="CDD" id="cd01065">
    <property type="entry name" value="NAD_bind_Shikimate_DH"/>
    <property type="match status" value="1"/>
</dbReference>
<evidence type="ECO:0000256" key="10">
    <source>
        <dbReference type="ARBA" id="ARBA00048567"/>
    </source>
</evidence>
<dbReference type="SUPFAM" id="SSF51735">
    <property type="entry name" value="NAD(P)-binding Rossmann-fold domains"/>
    <property type="match status" value="1"/>
</dbReference>
<dbReference type="Gene3D" id="3.40.50.300">
    <property type="entry name" value="P-loop containing nucleotide triphosphate hydrolases"/>
    <property type="match status" value="1"/>
</dbReference>
<feature type="binding site" evidence="11">
    <location>
        <position position="267"/>
    </location>
    <ligand>
        <name>Mg(2+)</name>
        <dbReference type="ChEBI" id="CHEBI:18420"/>
    </ligand>
</feature>
<dbReference type="InterPro" id="IPR027417">
    <property type="entry name" value="P-loop_NTPase"/>
</dbReference>
<keyword evidence="11" id="KW-0479">Metal-binding</keyword>
<comment type="subcellular location">
    <subcellularLocation>
        <location evidence="11">Cytoplasm</location>
    </subcellularLocation>
</comment>